<dbReference type="Proteomes" id="UP001597419">
    <property type="component" value="Unassembled WGS sequence"/>
</dbReference>
<evidence type="ECO:0000313" key="3">
    <source>
        <dbReference type="EMBL" id="MFD2459545.1"/>
    </source>
</evidence>
<evidence type="ECO:0000313" key="4">
    <source>
        <dbReference type="Proteomes" id="UP001597419"/>
    </source>
</evidence>
<feature type="transmembrane region" description="Helical" evidence="2">
    <location>
        <begin position="78"/>
        <end position="98"/>
    </location>
</feature>
<keyword evidence="2" id="KW-1133">Transmembrane helix</keyword>
<keyword evidence="4" id="KW-1185">Reference proteome</keyword>
<name>A0ABW5GGM5_9PSEU</name>
<proteinExistence type="predicted"/>
<comment type="caution">
    <text evidence="3">The sequence shown here is derived from an EMBL/GenBank/DDBJ whole genome shotgun (WGS) entry which is preliminary data.</text>
</comment>
<dbReference type="RefSeq" id="WP_345396933.1">
    <property type="nucleotide sequence ID" value="NZ_BAABHG010000008.1"/>
</dbReference>
<feature type="compositionally biased region" description="Basic and acidic residues" evidence="1">
    <location>
        <begin position="59"/>
        <end position="68"/>
    </location>
</feature>
<gene>
    <name evidence="3" type="ORF">ACFSYJ_13110</name>
</gene>
<keyword evidence="2" id="KW-0472">Membrane</keyword>
<feature type="region of interest" description="Disordered" evidence="1">
    <location>
        <begin position="126"/>
        <end position="190"/>
    </location>
</feature>
<evidence type="ECO:0000256" key="1">
    <source>
        <dbReference type="SAM" id="MobiDB-lite"/>
    </source>
</evidence>
<feature type="compositionally biased region" description="Low complexity" evidence="1">
    <location>
        <begin position="145"/>
        <end position="190"/>
    </location>
</feature>
<keyword evidence="2" id="KW-0812">Transmembrane</keyword>
<dbReference type="EMBL" id="JBHUKU010000006">
    <property type="protein sequence ID" value="MFD2459545.1"/>
    <property type="molecule type" value="Genomic_DNA"/>
</dbReference>
<sequence>MLDRQRTRREPDAVRVEDVIPAEILGDVDAADRAYLEQVFREPQKYLPPRKQPDAAAEAAREATGDVPENRFARRAKLAGLAMAGGLVAAAVVVAPSLTGSLRPATVSDTPTMPAGFSGAAALGGRAVPQQHHADGGTTSGQLDTTSRGSRPEPSSSAPAPGTGRPPTATPSSSSAPTSSATPSAPKTPAAKLEAVKRFYATIGRDTQGALAQLTPALAGGEPGDLVRAWSAMDAIDVQEKDTQVQPDGSVLAVVTLRQPDGSLLRVTQLLRFAENTAGLIADARVLSAQYM</sequence>
<accession>A0ABW5GGM5</accession>
<protein>
    <submittedName>
        <fullName evidence="3">Uncharacterized protein</fullName>
    </submittedName>
</protein>
<feature type="region of interest" description="Disordered" evidence="1">
    <location>
        <begin position="44"/>
        <end position="68"/>
    </location>
</feature>
<evidence type="ECO:0000256" key="2">
    <source>
        <dbReference type="SAM" id="Phobius"/>
    </source>
</evidence>
<reference evidence="4" key="1">
    <citation type="journal article" date="2019" name="Int. J. Syst. Evol. Microbiol.">
        <title>The Global Catalogue of Microorganisms (GCM) 10K type strain sequencing project: providing services to taxonomists for standard genome sequencing and annotation.</title>
        <authorList>
            <consortium name="The Broad Institute Genomics Platform"/>
            <consortium name="The Broad Institute Genome Sequencing Center for Infectious Disease"/>
            <person name="Wu L."/>
            <person name="Ma J."/>
        </authorList>
    </citation>
    <scope>NUCLEOTIDE SEQUENCE [LARGE SCALE GENOMIC DNA]</scope>
    <source>
        <strain evidence="4">CGMCC 4.7643</strain>
    </source>
</reference>
<organism evidence="3 4">
    <name type="scientific">Amycolatopsis samaneae</name>
    <dbReference type="NCBI Taxonomy" id="664691"/>
    <lineage>
        <taxon>Bacteria</taxon>
        <taxon>Bacillati</taxon>
        <taxon>Actinomycetota</taxon>
        <taxon>Actinomycetes</taxon>
        <taxon>Pseudonocardiales</taxon>
        <taxon>Pseudonocardiaceae</taxon>
        <taxon>Amycolatopsis</taxon>
    </lineage>
</organism>